<name>T1HPG1_RHOPR</name>
<proteinExistence type="predicted"/>
<dbReference type="InterPro" id="IPR002110">
    <property type="entry name" value="Ankyrin_rpt"/>
</dbReference>
<dbReference type="VEuPathDB" id="VectorBase:RPRC005935"/>
<evidence type="ECO:0000256" key="1">
    <source>
        <dbReference type="ARBA" id="ARBA00022737"/>
    </source>
</evidence>
<dbReference type="PANTHER" id="PTHR24201:SF15">
    <property type="entry name" value="ANKYRIN REPEAT DOMAIN-CONTAINING PROTEIN 66"/>
    <property type="match status" value="1"/>
</dbReference>
<dbReference type="InterPro" id="IPR036770">
    <property type="entry name" value="Ankyrin_rpt-contain_sf"/>
</dbReference>
<keyword evidence="4" id="KW-1185">Reference proteome</keyword>
<keyword evidence="1" id="KW-0677">Repeat</keyword>
<evidence type="ECO:0000256" key="2">
    <source>
        <dbReference type="ARBA" id="ARBA00023043"/>
    </source>
</evidence>
<dbReference type="PROSITE" id="PS50297">
    <property type="entry name" value="ANK_REP_REGION"/>
    <property type="match status" value="1"/>
</dbReference>
<evidence type="ECO:0000313" key="3">
    <source>
        <dbReference type="EnsemblMetazoa" id="RPRC005935-PA"/>
    </source>
</evidence>
<reference evidence="3" key="1">
    <citation type="submission" date="2015-05" db="UniProtKB">
        <authorList>
            <consortium name="EnsemblMetazoa"/>
        </authorList>
    </citation>
    <scope>IDENTIFICATION</scope>
</reference>
<accession>T1HPG1</accession>
<dbReference type="OMA" id="MELWRMF"/>
<protein>
    <submittedName>
        <fullName evidence="3">ANK_REP_REGION domain-containing protein</fullName>
    </submittedName>
</protein>
<dbReference type="SMART" id="SM00248">
    <property type="entry name" value="ANK"/>
    <property type="match status" value="2"/>
</dbReference>
<keyword evidence="2" id="KW-0040">ANK repeat</keyword>
<organism evidence="3 4">
    <name type="scientific">Rhodnius prolixus</name>
    <name type="common">Triatomid bug</name>
    <dbReference type="NCBI Taxonomy" id="13249"/>
    <lineage>
        <taxon>Eukaryota</taxon>
        <taxon>Metazoa</taxon>
        <taxon>Ecdysozoa</taxon>
        <taxon>Arthropoda</taxon>
        <taxon>Hexapoda</taxon>
        <taxon>Insecta</taxon>
        <taxon>Pterygota</taxon>
        <taxon>Neoptera</taxon>
        <taxon>Paraneoptera</taxon>
        <taxon>Hemiptera</taxon>
        <taxon>Heteroptera</taxon>
        <taxon>Panheteroptera</taxon>
        <taxon>Cimicomorpha</taxon>
        <taxon>Reduviidae</taxon>
        <taxon>Triatominae</taxon>
        <taxon>Rhodnius</taxon>
    </lineage>
</organism>
<dbReference type="Proteomes" id="UP000015103">
    <property type="component" value="Unassembled WGS sequence"/>
</dbReference>
<dbReference type="InParanoid" id="T1HPG1"/>
<dbReference type="SUPFAM" id="SSF48403">
    <property type="entry name" value="Ankyrin repeat"/>
    <property type="match status" value="1"/>
</dbReference>
<sequence length="188" mass="21198">MELWRMFLTELGGNPNKRNALDETSLHCACTLGPQRRYASQHDRKSSCVSFILQWKGPLLQTGLNETVEFNAQDSTGNTCLHRAAEHGLLRCVQLLLAIGASVYQENRNQQTACDVATAFGHHNVARLLESTMVFDSFRRELDFHSISSLEEESMVGKDWRTYGWKKIGGCIAGKDFGKNWSSSFDFC</sequence>
<dbReference type="HOGENOM" id="CLU_1442746_0_0_1"/>
<dbReference type="EMBL" id="ACPB03012984">
    <property type="status" value="NOT_ANNOTATED_CDS"/>
    <property type="molecule type" value="Genomic_DNA"/>
</dbReference>
<dbReference type="EMBL" id="ACPB03012985">
    <property type="status" value="NOT_ANNOTATED_CDS"/>
    <property type="molecule type" value="Genomic_DNA"/>
</dbReference>
<dbReference type="PROSITE" id="PS50088">
    <property type="entry name" value="ANK_REPEAT"/>
    <property type="match status" value="1"/>
</dbReference>
<dbReference type="AlphaFoldDB" id="T1HPG1"/>
<dbReference type="Gene3D" id="1.25.40.20">
    <property type="entry name" value="Ankyrin repeat-containing domain"/>
    <property type="match status" value="1"/>
</dbReference>
<dbReference type="EnsemblMetazoa" id="RPRC005935-RA">
    <property type="protein sequence ID" value="RPRC005935-PA"/>
    <property type="gene ID" value="RPRC005935"/>
</dbReference>
<dbReference type="eggNOG" id="KOG1815">
    <property type="taxonomic scope" value="Eukaryota"/>
</dbReference>
<dbReference type="InterPro" id="IPR050776">
    <property type="entry name" value="Ank_Repeat/CDKN_Inhibitor"/>
</dbReference>
<evidence type="ECO:0000313" key="4">
    <source>
        <dbReference type="Proteomes" id="UP000015103"/>
    </source>
</evidence>
<dbReference type="Pfam" id="PF12796">
    <property type="entry name" value="Ank_2"/>
    <property type="match status" value="1"/>
</dbReference>
<dbReference type="PANTHER" id="PTHR24201">
    <property type="entry name" value="ANK_REP_REGION DOMAIN-CONTAINING PROTEIN"/>
    <property type="match status" value="1"/>
</dbReference>
<dbReference type="STRING" id="13249.T1HPG1"/>